<evidence type="ECO:0000256" key="4">
    <source>
        <dbReference type="SAM" id="SignalP"/>
    </source>
</evidence>
<feature type="repeat" description="ANK" evidence="3">
    <location>
        <begin position="194"/>
        <end position="226"/>
    </location>
</feature>
<dbReference type="AlphaFoldDB" id="A0A6P0UH75"/>
<dbReference type="Proteomes" id="UP000468581">
    <property type="component" value="Unassembled WGS sequence"/>
</dbReference>
<name>A0A6P0UH75_9FLAO</name>
<feature type="repeat" description="ANK" evidence="3">
    <location>
        <begin position="332"/>
        <end position="364"/>
    </location>
</feature>
<sequence length="497" mass="55578">MKRLYYLIALAICFVSVKAGAQNVFLSRDYWKANPSVSQVEKDIAAGNDPSELNSNAFDAVSWALIEKTDNVTVKYLLEQKGNGVNKRTHDGRTYIFWAAYRNNLEMMKYLVSKGAKTGLIDSHGYSLLNFTAVTGQLNTALYNFCISHGSDPKTETNHDGANALLLLAPFLKDDSLIDYFVTKGIDLHSKDNNGNGIFNYAAKKGNTELLDLLVKKGVDYRSLTKEGANAFIFASQGTRNSANTLETYKYLEALGLEPNITTDKGFTPLHALAYRNKDLKIFAYFIDKGVDVNQPDMNGNTAFLNAASRNDLKSISFLSEYITDINTKNKEGQTALMLALRRNTAEVAQFMLKKGADIKAKDTEGNSLAYYLLNSFNERNTKPFEQKLKMLQDAGLDFTEAQSKGNTLWHLAVKENNMALLKEVAQFNIPINLKNKEGITPLHLAAMKATDTEILKFLLEKGANKKLKTDFDETVLDLARENELLQKQNVELNFLR</sequence>
<dbReference type="PANTHER" id="PTHR24198">
    <property type="entry name" value="ANKYRIN REPEAT AND PROTEIN KINASE DOMAIN-CONTAINING PROTEIN"/>
    <property type="match status" value="1"/>
</dbReference>
<feature type="repeat" description="ANK" evidence="3">
    <location>
        <begin position="265"/>
        <end position="298"/>
    </location>
</feature>
<feature type="chain" id="PRO_5026949032" evidence="4">
    <location>
        <begin position="22"/>
        <end position="497"/>
    </location>
</feature>
<evidence type="ECO:0000256" key="3">
    <source>
        <dbReference type="PROSITE-ProRule" id="PRU00023"/>
    </source>
</evidence>
<dbReference type="Pfam" id="PF12796">
    <property type="entry name" value="Ank_2"/>
    <property type="match status" value="4"/>
</dbReference>
<comment type="caution">
    <text evidence="5">The sequence shown here is derived from an EMBL/GenBank/DDBJ whole genome shotgun (WGS) entry which is preliminary data.</text>
</comment>
<evidence type="ECO:0000256" key="1">
    <source>
        <dbReference type="ARBA" id="ARBA00022737"/>
    </source>
</evidence>
<feature type="repeat" description="ANK" evidence="3">
    <location>
        <begin position="438"/>
        <end position="471"/>
    </location>
</feature>
<keyword evidence="4" id="KW-0732">Signal</keyword>
<accession>A0A6P0UH75</accession>
<organism evidence="5 6">
    <name type="scientific">Leptobacterium flavescens</name>
    <dbReference type="NCBI Taxonomy" id="472055"/>
    <lineage>
        <taxon>Bacteria</taxon>
        <taxon>Pseudomonadati</taxon>
        <taxon>Bacteroidota</taxon>
        <taxon>Flavobacteriia</taxon>
        <taxon>Flavobacteriales</taxon>
        <taxon>Flavobacteriaceae</taxon>
        <taxon>Leptobacterium</taxon>
    </lineage>
</organism>
<dbReference type="SUPFAM" id="SSF48403">
    <property type="entry name" value="Ankyrin repeat"/>
    <property type="match status" value="2"/>
</dbReference>
<dbReference type="RefSeq" id="WP_163605629.1">
    <property type="nucleotide sequence ID" value="NZ_JAABOO010000001.1"/>
</dbReference>
<evidence type="ECO:0000256" key="2">
    <source>
        <dbReference type="ARBA" id="ARBA00023043"/>
    </source>
</evidence>
<reference evidence="5 6" key="1">
    <citation type="submission" date="2020-01" db="EMBL/GenBank/DDBJ databases">
        <title>Leptobacterium flavescens.</title>
        <authorList>
            <person name="Wang G."/>
        </authorList>
    </citation>
    <scope>NUCLEOTIDE SEQUENCE [LARGE SCALE GENOMIC DNA]</scope>
    <source>
        <strain evidence="5 6">KCTC 22160</strain>
    </source>
</reference>
<gene>
    <name evidence="5" type="ORF">GWK08_04125</name>
</gene>
<evidence type="ECO:0000313" key="6">
    <source>
        <dbReference type="Proteomes" id="UP000468581"/>
    </source>
</evidence>
<dbReference type="PANTHER" id="PTHR24198:SF165">
    <property type="entry name" value="ANKYRIN REPEAT-CONTAINING PROTEIN-RELATED"/>
    <property type="match status" value="1"/>
</dbReference>
<dbReference type="Gene3D" id="1.25.40.20">
    <property type="entry name" value="Ankyrin repeat-containing domain"/>
    <property type="match status" value="3"/>
</dbReference>
<keyword evidence="2 3" id="KW-0040">ANK repeat</keyword>
<dbReference type="PROSITE" id="PS50297">
    <property type="entry name" value="ANK_REP_REGION"/>
    <property type="match status" value="5"/>
</dbReference>
<feature type="signal peptide" evidence="4">
    <location>
        <begin position="1"/>
        <end position="21"/>
    </location>
</feature>
<keyword evidence="6" id="KW-1185">Reference proteome</keyword>
<dbReference type="InterPro" id="IPR002110">
    <property type="entry name" value="Ankyrin_rpt"/>
</dbReference>
<proteinExistence type="predicted"/>
<dbReference type="EMBL" id="JAABOO010000001">
    <property type="protein sequence ID" value="NER12615.1"/>
    <property type="molecule type" value="Genomic_DNA"/>
</dbReference>
<dbReference type="PROSITE" id="PS50088">
    <property type="entry name" value="ANK_REPEAT"/>
    <property type="match status" value="5"/>
</dbReference>
<dbReference type="InterPro" id="IPR036770">
    <property type="entry name" value="Ankyrin_rpt-contain_sf"/>
</dbReference>
<keyword evidence="1" id="KW-0677">Repeat</keyword>
<protein>
    <submittedName>
        <fullName evidence="5">Ankyrin repeat domain-containing protein</fullName>
    </submittedName>
</protein>
<evidence type="ECO:0000313" key="5">
    <source>
        <dbReference type="EMBL" id="NER12615.1"/>
    </source>
</evidence>
<feature type="repeat" description="ANK" evidence="3">
    <location>
        <begin position="91"/>
        <end position="123"/>
    </location>
</feature>
<dbReference type="SMART" id="SM00248">
    <property type="entry name" value="ANK"/>
    <property type="match status" value="9"/>
</dbReference>